<sequence>MIFYLIPIACLGVYAYRRRTKAAYIHAGTTLAVFALLIAVFYYTTYIGRTGNDGMTMAITALIIACLGYMVYLAVKSPKSSGSGKMTTYQKGTAFRFRAGNKRLDIHNPFRGILVVGGAGSGKSRTFIYPIIKQSAQQGYTGILYDFKSPELVNLAQACYQGTGVRTNVIDFKNVPASQRTNPLAYIDSAMQATNYTQALIFNLMPEYIQKQDFWSRSILSLFSGTIWYFRKNRPEYATLPHIFAFMFTATAKQVIRILSSDREVKGYISSLAEAIDQGADKQVAGILGTLKNAIGIYNTPDIFWLLSENEVNLNVNDPNDPTMLLIGNDSRLSDTYAPLCSLIITVASKLMNEPGKEKSVIIIDESPTIYLPNFEQIPATSRSNKIAVVVGAQDISQMKDKYGLEKAEILISNLGNQFFGRTTNRETAERVVKMFGQREDTVLVEGSSTGRLGKAIGYNSKYSKSQSIQKRDRVKMQQMTTLNAGEFAGLLAEGGTMEFLEQIELQEVPQGGGFTERSDYTPITAQMKFEEIYIKMENFIAGSHGESKPKSTGEISDFDF</sequence>
<dbReference type="SUPFAM" id="SSF52540">
    <property type="entry name" value="P-loop containing nucleoside triphosphate hydrolases"/>
    <property type="match status" value="1"/>
</dbReference>
<name>A0A0F9VRZ4_9ZZZZ</name>
<dbReference type="InterPro" id="IPR003688">
    <property type="entry name" value="TraG/VirD4"/>
</dbReference>
<dbReference type="EMBL" id="LAZR01000446">
    <property type="protein sequence ID" value="KKN68533.1"/>
    <property type="molecule type" value="Genomic_DNA"/>
</dbReference>
<protein>
    <recommendedName>
        <fullName evidence="9">Type IV secretion system coupling protein TraD DNA-binding domain-containing protein</fullName>
    </recommendedName>
</protein>
<dbReference type="PANTHER" id="PTHR37937:SF1">
    <property type="entry name" value="CONJUGATIVE TRANSFER: DNA TRANSPORT"/>
    <property type="match status" value="1"/>
</dbReference>
<proteinExistence type="inferred from homology"/>
<feature type="transmembrane region" description="Helical" evidence="7">
    <location>
        <begin position="23"/>
        <end position="43"/>
    </location>
</feature>
<dbReference type="AlphaFoldDB" id="A0A0F9VRZ4"/>
<dbReference type="CDD" id="cd01127">
    <property type="entry name" value="TrwB_TraG_TraD_VirD4"/>
    <property type="match status" value="1"/>
</dbReference>
<evidence type="ECO:0000256" key="6">
    <source>
        <dbReference type="ARBA" id="ARBA00023136"/>
    </source>
</evidence>
<evidence type="ECO:0000256" key="1">
    <source>
        <dbReference type="ARBA" id="ARBA00004651"/>
    </source>
</evidence>
<evidence type="ECO:0008006" key="9">
    <source>
        <dbReference type="Google" id="ProtNLM"/>
    </source>
</evidence>
<reference evidence="8" key="1">
    <citation type="journal article" date="2015" name="Nature">
        <title>Complex archaea that bridge the gap between prokaryotes and eukaryotes.</title>
        <authorList>
            <person name="Spang A."/>
            <person name="Saw J.H."/>
            <person name="Jorgensen S.L."/>
            <person name="Zaremba-Niedzwiedzka K."/>
            <person name="Martijn J."/>
            <person name="Lind A.E."/>
            <person name="van Eijk R."/>
            <person name="Schleper C."/>
            <person name="Guy L."/>
            <person name="Ettema T.J."/>
        </authorList>
    </citation>
    <scope>NUCLEOTIDE SEQUENCE</scope>
</reference>
<dbReference type="InterPro" id="IPR027417">
    <property type="entry name" value="P-loop_NTPase"/>
</dbReference>
<evidence type="ECO:0000256" key="5">
    <source>
        <dbReference type="ARBA" id="ARBA00022989"/>
    </source>
</evidence>
<evidence type="ECO:0000256" key="3">
    <source>
        <dbReference type="ARBA" id="ARBA00022475"/>
    </source>
</evidence>
<evidence type="ECO:0000256" key="7">
    <source>
        <dbReference type="SAM" id="Phobius"/>
    </source>
</evidence>
<evidence type="ECO:0000313" key="8">
    <source>
        <dbReference type="EMBL" id="KKN68533.1"/>
    </source>
</evidence>
<dbReference type="PANTHER" id="PTHR37937">
    <property type="entry name" value="CONJUGATIVE TRANSFER: DNA TRANSPORT"/>
    <property type="match status" value="1"/>
</dbReference>
<comment type="caution">
    <text evidence="8">The sequence shown here is derived from an EMBL/GenBank/DDBJ whole genome shotgun (WGS) entry which is preliminary data.</text>
</comment>
<accession>A0A0F9VRZ4</accession>
<comment type="similarity">
    <text evidence="2">Belongs to the VirD4/TraG family.</text>
</comment>
<dbReference type="Gene3D" id="3.40.50.300">
    <property type="entry name" value="P-loop containing nucleotide triphosphate hydrolases"/>
    <property type="match status" value="2"/>
</dbReference>
<dbReference type="GO" id="GO:0005886">
    <property type="term" value="C:plasma membrane"/>
    <property type="evidence" value="ECO:0007669"/>
    <property type="project" value="UniProtKB-SubCell"/>
</dbReference>
<gene>
    <name evidence="8" type="ORF">LCGC14_0450240</name>
</gene>
<keyword evidence="3" id="KW-1003">Cell membrane</keyword>
<organism evidence="8">
    <name type="scientific">marine sediment metagenome</name>
    <dbReference type="NCBI Taxonomy" id="412755"/>
    <lineage>
        <taxon>unclassified sequences</taxon>
        <taxon>metagenomes</taxon>
        <taxon>ecological metagenomes</taxon>
    </lineage>
</organism>
<evidence type="ECO:0000256" key="2">
    <source>
        <dbReference type="ARBA" id="ARBA00008806"/>
    </source>
</evidence>
<comment type="subcellular location">
    <subcellularLocation>
        <location evidence="1">Cell membrane</location>
        <topology evidence="1">Multi-pass membrane protein</topology>
    </subcellularLocation>
</comment>
<dbReference type="Pfam" id="PF02534">
    <property type="entry name" value="T4SS-DNA_transf"/>
    <property type="match status" value="1"/>
</dbReference>
<keyword evidence="5 7" id="KW-1133">Transmembrane helix</keyword>
<evidence type="ECO:0000256" key="4">
    <source>
        <dbReference type="ARBA" id="ARBA00022692"/>
    </source>
</evidence>
<dbReference type="InterPro" id="IPR051539">
    <property type="entry name" value="T4SS-coupling_protein"/>
</dbReference>
<feature type="transmembrane region" description="Helical" evidence="7">
    <location>
        <begin position="55"/>
        <end position="75"/>
    </location>
</feature>
<keyword evidence="4 7" id="KW-0812">Transmembrane</keyword>
<keyword evidence="6 7" id="KW-0472">Membrane</keyword>